<accession>A0A2S5RFX2</accession>
<name>A0A2S5RFX2_9MOLU</name>
<dbReference type="Proteomes" id="UP000239785">
    <property type="component" value="Unassembled WGS sequence"/>
</dbReference>
<sequence>MAKDLKNIYNAKSLDSVYPKKIESLLNEGKTLIIPVHNGVHISASLEKGYSDFFKANIELKEEKESEATCGCGEKANILVYVWR</sequence>
<gene>
    <name evidence="1" type="ORF">MCORR_v1c05400</name>
</gene>
<evidence type="ECO:0000313" key="2">
    <source>
        <dbReference type="Proteomes" id="UP000239785"/>
    </source>
</evidence>
<dbReference type="OrthoDB" id="389793at2"/>
<dbReference type="RefSeq" id="WP_104208077.1">
    <property type="nucleotide sequence ID" value="NZ_PHNF01000002.1"/>
</dbReference>
<reference evidence="1 2" key="1">
    <citation type="submission" date="2017-11" db="EMBL/GenBank/DDBJ databases">
        <title>Genome sequence of Mesoplasma corruscae ELCA-2 (ATCC 49579).</title>
        <authorList>
            <person name="Lo W.-S."/>
            <person name="Kuo C.-H."/>
        </authorList>
    </citation>
    <scope>NUCLEOTIDE SEQUENCE [LARGE SCALE GENOMIC DNA]</scope>
    <source>
        <strain evidence="1 2">ELCA-2</strain>
    </source>
</reference>
<comment type="caution">
    <text evidence="1">The sequence shown here is derived from an EMBL/GenBank/DDBJ whole genome shotgun (WGS) entry which is preliminary data.</text>
</comment>
<dbReference type="AlphaFoldDB" id="A0A2S5RFX2"/>
<proteinExistence type="predicted"/>
<dbReference type="EMBL" id="PHNF01000002">
    <property type="protein sequence ID" value="PPE06236.1"/>
    <property type="molecule type" value="Genomic_DNA"/>
</dbReference>
<evidence type="ECO:0000313" key="1">
    <source>
        <dbReference type="EMBL" id="PPE06236.1"/>
    </source>
</evidence>
<protein>
    <submittedName>
        <fullName evidence="1">Uncharacterized protein</fullName>
    </submittedName>
</protein>
<keyword evidence="2" id="KW-1185">Reference proteome</keyword>
<organism evidence="1 2">
    <name type="scientific">Mesoplasma corruscae</name>
    <dbReference type="NCBI Taxonomy" id="216874"/>
    <lineage>
        <taxon>Bacteria</taxon>
        <taxon>Bacillati</taxon>
        <taxon>Mycoplasmatota</taxon>
        <taxon>Mollicutes</taxon>
        <taxon>Entomoplasmatales</taxon>
        <taxon>Entomoplasmataceae</taxon>
        <taxon>Mesoplasma</taxon>
    </lineage>
</organism>